<name>A0A1U7J767_9CYAN</name>
<comment type="caution">
    <text evidence="3">The sequence shown here is derived from an EMBL/GenBank/DDBJ whole genome shotgun (WGS) entry which is preliminary data.</text>
</comment>
<dbReference type="InterPro" id="IPR009057">
    <property type="entry name" value="Homeodomain-like_sf"/>
</dbReference>
<dbReference type="AlphaFoldDB" id="A0A1U7J767"/>
<dbReference type="EMBL" id="MRCG01000005">
    <property type="protein sequence ID" value="OKH48783.1"/>
    <property type="molecule type" value="Genomic_DNA"/>
</dbReference>
<feature type="domain" description="Insertion element IS150 protein InsJ-like helix-turn-helix" evidence="2">
    <location>
        <begin position="47"/>
        <end position="94"/>
    </location>
</feature>
<feature type="region of interest" description="Disordered" evidence="1">
    <location>
        <begin position="1"/>
        <end position="22"/>
    </location>
</feature>
<keyword evidence="4" id="KW-1185">Reference proteome</keyword>
<sequence length="277" mass="30838">MTSANESGIKKTPGRRWKADDIKETPDELRELINKHGDDVPNRLIEKRLNLLLLLKTGAAKSASAAQKMVDISWSSASKWLNDYEEHGIEALLTVNTGGREGLDSATRQEIIAWREQGKEAAEISELLAKRGTFVSHWSIYPIATPPSGKQWQCKTTAALDTAIDRWATANGSDGERWYFPKDGPNNRYNLKVVNQLIELGLNYPNLSKISARQSYGMAGTRGSHLCFRFDADTVRRIETVSKSGESKNQTLRRLIEAGLLADGFDPGSELVHLRQS</sequence>
<dbReference type="STRING" id="549789.NIES30_09635"/>
<dbReference type="Proteomes" id="UP000185557">
    <property type="component" value="Unassembled WGS sequence"/>
</dbReference>
<dbReference type="Pfam" id="PF13518">
    <property type="entry name" value="HTH_28"/>
    <property type="match status" value="1"/>
</dbReference>
<proteinExistence type="predicted"/>
<protein>
    <recommendedName>
        <fullName evidence="2">Insertion element IS150 protein InsJ-like helix-turn-helix domain-containing protein</fullName>
    </recommendedName>
</protein>
<evidence type="ECO:0000313" key="4">
    <source>
        <dbReference type="Proteomes" id="UP000185557"/>
    </source>
</evidence>
<evidence type="ECO:0000313" key="3">
    <source>
        <dbReference type="EMBL" id="OKH48783.1"/>
    </source>
</evidence>
<dbReference type="SUPFAM" id="SSF46689">
    <property type="entry name" value="Homeodomain-like"/>
    <property type="match status" value="1"/>
</dbReference>
<evidence type="ECO:0000256" key="1">
    <source>
        <dbReference type="SAM" id="MobiDB-lite"/>
    </source>
</evidence>
<evidence type="ECO:0000259" key="2">
    <source>
        <dbReference type="Pfam" id="PF13518"/>
    </source>
</evidence>
<reference evidence="3 4" key="1">
    <citation type="submission" date="2016-11" db="EMBL/GenBank/DDBJ databases">
        <title>Draft Genome Sequences of Nine Cyanobacterial Strains from Diverse Habitats.</title>
        <authorList>
            <person name="Zhu T."/>
            <person name="Hou S."/>
            <person name="Lu X."/>
            <person name="Hess W.R."/>
        </authorList>
    </citation>
    <scope>NUCLEOTIDE SEQUENCE [LARGE SCALE GENOMIC DNA]</scope>
    <source>
        <strain evidence="3 4">NIES-30</strain>
    </source>
</reference>
<dbReference type="InterPro" id="IPR055247">
    <property type="entry name" value="InsJ-like_HTH"/>
</dbReference>
<accession>A0A1U7J767</accession>
<organism evidence="3 4">
    <name type="scientific">Phormidium tenue NIES-30</name>
    <dbReference type="NCBI Taxonomy" id="549789"/>
    <lineage>
        <taxon>Bacteria</taxon>
        <taxon>Bacillati</taxon>
        <taxon>Cyanobacteriota</taxon>
        <taxon>Cyanophyceae</taxon>
        <taxon>Oscillatoriophycideae</taxon>
        <taxon>Oscillatoriales</taxon>
        <taxon>Oscillatoriaceae</taxon>
        <taxon>Phormidium</taxon>
    </lineage>
</organism>
<gene>
    <name evidence="3" type="ORF">NIES30_09635</name>
</gene>